<dbReference type="Pfam" id="PF16344">
    <property type="entry name" value="FecR_C"/>
    <property type="match status" value="1"/>
</dbReference>
<dbReference type="InterPro" id="IPR006860">
    <property type="entry name" value="FecR"/>
</dbReference>
<sequence>MDKKQCTVEELICDDSFLAFYEKTDPSAIRYWSEFSRENPDQIEKIEEAIRMLDGFRVHLPEAEFLEEQHRFKQSLYHTVSTKTTRFRYRWWSWTAAASIILVLGFFIAYTIKSVDGVGTDNDIAAQKQVSAWQEVHVEFGKLKKINFPDGSSVVLAGGSTLRYPQVFRKDSVVVELQGEGHFAIQRNIERLFTVRTAFTDIQVLGTNFLVEEKGDAQHQISLFSGKISLSHPHSADRTILSPGDKAIVHRSGKITVSSFSNLYSSDFAKGVLAFDKADFEEVQLKFKRYYGIILGHEGTVQNWELTGRYENMTAEDVLNTICHIKGKKYRKTADNHYVLY</sequence>
<keyword evidence="1" id="KW-0472">Membrane</keyword>
<organism evidence="4 5">
    <name type="scientific">Sphingobacterium micropteri</name>
    <dbReference type="NCBI Taxonomy" id="2763501"/>
    <lineage>
        <taxon>Bacteria</taxon>
        <taxon>Pseudomonadati</taxon>
        <taxon>Bacteroidota</taxon>
        <taxon>Sphingobacteriia</taxon>
        <taxon>Sphingobacteriales</taxon>
        <taxon>Sphingobacteriaceae</taxon>
        <taxon>Sphingobacterium</taxon>
    </lineage>
</organism>
<feature type="transmembrane region" description="Helical" evidence="1">
    <location>
        <begin position="91"/>
        <end position="112"/>
    </location>
</feature>
<dbReference type="InterPro" id="IPR032508">
    <property type="entry name" value="FecR_C"/>
</dbReference>
<dbReference type="Gene3D" id="2.60.120.1440">
    <property type="match status" value="1"/>
</dbReference>
<dbReference type="RefSeq" id="WP_190992992.1">
    <property type="nucleotide sequence ID" value="NZ_JACOIK010000002.1"/>
</dbReference>
<keyword evidence="1" id="KW-1133">Transmembrane helix</keyword>
<dbReference type="PANTHER" id="PTHR30273">
    <property type="entry name" value="PERIPLASMIC SIGNAL SENSOR AND SIGMA FACTOR ACTIVATOR FECR-RELATED"/>
    <property type="match status" value="1"/>
</dbReference>
<comment type="caution">
    <text evidence="4">The sequence shown here is derived from an EMBL/GenBank/DDBJ whole genome shotgun (WGS) entry which is preliminary data.</text>
</comment>
<evidence type="ECO:0000256" key="1">
    <source>
        <dbReference type="SAM" id="Phobius"/>
    </source>
</evidence>
<dbReference type="PIRSF" id="PIRSF018266">
    <property type="entry name" value="FecR"/>
    <property type="match status" value="1"/>
</dbReference>
<evidence type="ECO:0000313" key="5">
    <source>
        <dbReference type="Proteomes" id="UP000602759"/>
    </source>
</evidence>
<protein>
    <submittedName>
        <fullName evidence="4">FecR family protein</fullName>
    </submittedName>
</protein>
<dbReference type="Gene3D" id="3.55.50.30">
    <property type="match status" value="1"/>
</dbReference>
<feature type="domain" description="FecR protein" evidence="2">
    <location>
        <begin position="138"/>
        <end position="228"/>
    </location>
</feature>
<dbReference type="Proteomes" id="UP000602759">
    <property type="component" value="Unassembled WGS sequence"/>
</dbReference>
<keyword evidence="5" id="KW-1185">Reference proteome</keyword>
<evidence type="ECO:0000259" key="2">
    <source>
        <dbReference type="Pfam" id="PF04773"/>
    </source>
</evidence>
<feature type="domain" description="Protein FecR C-terminal" evidence="3">
    <location>
        <begin position="273"/>
        <end position="336"/>
    </location>
</feature>
<reference evidence="4 5" key="1">
    <citation type="submission" date="2020-08" db="EMBL/GenBank/DDBJ databases">
        <title>Sphingobacterium sp. DN00404 isolated from aquaculture water.</title>
        <authorList>
            <person name="Zhang M."/>
        </authorList>
    </citation>
    <scope>NUCLEOTIDE SEQUENCE [LARGE SCALE GENOMIC DNA]</scope>
    <source>
        <strain evidence="4 5">DN00404</strain>
    </source>
</reference>
<dbReference type="EMBL" id="JACOIK010000002">
    <property type="protein sequence ID" value="MBD1431965.1"/>
    <property type="molecule type" value="Genomic_DNA"/>
</dbReference>
<dbReference type="Pfam" id="PF04773">
    <property type="entry name" value="FecR"/>
    <property type="match status" value="1"/>
</dbReference>
<gene>
    <name evidence="4" type="ORF">H8B06_03930</name>
</gene>
<evidence type="ECO:0000313" key="4">
    <source>
        <dbReference type="EMBL" id="MBD1431965.1"/>
    </source>
</evidence>
<evidence type="ECO:0000259" key="3">
    <source>
        <dbReference type="Pfam" id="PF16344"/>
    </source>
</evidence>
<name>A0ABR7YKW5_9SPHI</name>
<proteinExistence type="predicted"/>
<keyword evidence="1" id="KW-0812">Transmembrane</keyword>
<accession>A0ABR7YKW5</accession>
<dbReference type="InterPro" id="IPR012373">
    <property type="entry name" value="Ferrdict_sens_TM"/>
</dbReference>
<dbReference type="PANTHER" id="PTHR30273:SF2">
    <property type="entry name" value="PROTEIN FECR"/>
    <property type="match status" value="1"/>
</dbReference>